<keyword evidence="3" id="KW-1185">Reference proteome</keyword>
<accession>A0ABS9WCC0</accession>
<feature type="transmembrane region" description="Helical" evidence="1">
    <location>
        <begin position="77"/>
        <end position="98"/>
    </location>
</feature>
<dbReference type="EMBL" id="JALBUU010000111">
    <property type="protein sequence ID" value="MCI0756264.1"/>
    <property type="molecule type" value="Genomic_DNA"/>
</dbReference>
<name>A0ABS9WCC0_9PROT</name>
<reference evidence="2 3" key="1">
    <citation type="submission" date="2022-03" db="EMBL/GenBank/DDBJ databases">
        <title>Complete genome analysis of Roseomonas KG 17.1 : a prolific producer of plant growth promoters.</title>
        <authorList>
            <person name="Saadouli I."/>
            <person name="Najjari A."/>
            <person name="Mosbah A."/>
            <person name="Ouzari H.I."/>
        </authorList>
    </citation>
    <scope>NUCLEOTIDE SEQUENCE [LARGE SCALE GENOMIC DNA]</scope>
    <source>
        <strain evidence="2 3">KG17-1</strain>
    </source>
</reference>
<dbReference type="RefSeq" id="WP_120010459.1">
    <property type="nucleotide sequence ID" value="NZ_JALBUU010000111.1"/>
</dbReference>
<dbReference type="Proteomes" id="UP001201985">
    <property type="component" value="Unassembled WGS sequence"/>
</dbReference>
<sequence>MSLAALGRRRLMPVAGMLLGPGIWAVNMELGQILAYPECRGGFRFSMVATFLGAAIALLGAFLSYRSSSFHGEQSGPSGFLGSVCALLGCVFAFALLLQGASTLVLTGCER</sequence>
<proteinExistence type="predicted"/>
<gene>
    <name evidence="2" type="ORF">MON41_21665</name>
</gene>
<keyword evidence="1" id="KW-0472">Membrane</keyword>
<evidence type="ECO:0000313" key="2">
    <source>
        <dbReference type="EMBL" id="MCI0756264.1"/>
    </source>
</evidence>
<organism evidence="2 3">
    <name type="scientific">Teichococcus vastitatis</name>
    <dbReference type="NCBI Taxonomy" id="2307076"/>
    <lineage>
        <taxon>Bacteria</taxon>
        <taxon>Pseudomonadati</taxon>
        <taxon>Pseudomonadota</taxon>
        <taxon>Alphaproteobacteria</taxon>
        <taxon>Acetobacterales</taxon>
        <taxon>Roseomonadaceae</taxon>
        <taxon>Roseomonas</taxon>
    </lineage>
</organism>
<comment type="caution">
    <text evidence="2">The sequence shown here is derived from an EMBL/GenBank/DDBJ whole genome shotgun (WGS) entry which is preliminary data.</text>
</comment>
<protein>
    <submittedName>
        <fullName evidence="2">Uncharacterized protein</fullName>
    </submittedName>
</protein>
<evidence type="ECO:0000313" key="3">
    <source>
        <dbReference type="Proteomes" id="UP001201985"/>
    </source>
</evidence>
<feature type="transmembrane region" description="Helical" evidence="1">
    <location>
        <begin position="45"/>
        <end position="65"/>
    </location>
</feature>
<evidence type="ECO:0000256" key="1">
    <source>
        <dbReference type="SAM" id="Phobius"/>
    </source>
</evidence>
<keyword evidence="1" id="KW-1133">Transmembrane helix</keyword>
<keyword evidence="1" id="KW-0812">Transmembrane</keyword>